<evidence type="ECO:0000256" key="8">
    <source>
        <dbReference type="ARBA" id="ARBA00048679"/>
    </source>
</evidence>
<reference evidence="11 12" key="1">
    <citation type="submission" date="2019-07" db="EMBL/GenBank/DDBJ databases">
        <title>Annotation for the trematode Paragonimus westermani.</title>
        <authorList>
            <person name="Choi Y.-J."/>
        </authorList>
    </citation>
    <scope>NUCLEOTIDE SEQUENCE [LARGE SCALE GENOMIC DNA]</scope>
    <source>
        <strain evidence="11">180907_Pwestermani</strain>
    </source>
</reference>
<keyword evidence="2" id="KW-0723">Serine/threonine-protein kinase</keyword>
<dbReference type="GO" id="GO:0005737">
    <property type="term" value="C:cytoplasm"/>
    <property type="evidence" value="ECO:0007669"/>
    <property type="project" value="TreeGrafter"/>
</dbReference>
<accession>A0A8T0D343</accession>
<dbReference type="GO" id="GO:0035556">
    <property type="term" value="P:intracellular signal transduction"/>
    <property type="evidence" value="ECO:0007669"/>
    <property type="project" value="TreeGrafter"/>
</dbReference>
<dbReference type="GO" id="GO:0072354">
    <property type="term" value="F:histone H3T3 kinase activity"/>
    <property type="evidence" value="ECO:0007669"/>
    <property type="project" value="TreeGrafter"/>
</dbReference>
<dbReference type="InterPro" id="IPR000719">
    <property type="entry name" value="Prot_kinase_dom"/>
</dbReference>
<proteinExistence type="predicted"/>
<dbReference type="GO" id="GO:0005524">
    <property type="term" value="F:ATP binding"/>
    <property type="evidence" value="ECO:0007669"/>
    <property type="project" value="UniProtKB-KW"/>
</dbReference>
<organism evidence="11 12">
    <name type="scientific">Paragonimus westermani</name>
    <dbReference type="NCBI Taxonomy" id="34504"/>
    <lineage>
        <taxon>Eukaryota</taxon>
        <taxon>Metazoa</taxon>
        <taxon>Spiralia</taxon>
        <taxon>Lophotrochozoa</taxon>
        <taxon>Platyhelminthes</taxon>
        <taxon>Trematoda</taxon>
        <taxon>Digenea</taxon>
        <taxon>Plagiorchiida</taxon>
        <taxon>Troglotremata</taxon>
        <taxon>Troglotrematidae</taxon>
        <taxon>Paragonimus</taxon>
    </lineage>
</organism>
<comment type="catalytic activity">
    <reaction evidence="8">
        <text>L-seryl-[protein] + ATP = O-phospho-L-seryl-[protein] + ADP + H(+)</text>
        <dbReference type="Rhea" id="RHEA:17989"/>
        <dbReference type="Rhea" id="RHEA-COMP:9863"/>
        <dbReference type="Rhea" id="RHEA-COMP:11604"/>
        <dbReference type="ChEBI" id="CHEBI:15378"/>
        <dbReference type="ChEBI" id="CHEBI:29999"/>
        <dbReference type="ChEBI" id="CHEBI:30616"/>
        <dbReference type="ChEBI" id="CHEBI:83421"/>
        <dbReference type="ChEBI" id="CHEBI:456216"/>
        <dbReference type="EC" id="2.7.11.1"/>
    </reaction>
</comment>
<feature type="domain" description="Protein kinase" evidence="10">
    <location>
        <begin position="324"/>
        <end position="639"/>
    </location>
</feature>
<keyword evidence="4" id="KW-0547">Nucleotide-binding</keyword>
<dbReference type="OrthoDB" id="21018at2759"/>
<dbReference type="PANTHER" id="PTHR24419:SF18">
    <property type="entry name" value="SERINE_THREONINE-PROTEIN KINASE HASPIN"/>
    <property type="match status" value="1"/>
</dbReference>
<dbReference type="Gene3D" id="1.10.510.10">
    <property type="entry name" value="Transferase(Phosphotransferase) domain 1"/>
    <property type="match status" value="1"/>
</dbReference>
<feature type="compositionally biased region" description="Basic residues" evidence="9">
    <location>
        <begin position="85"/>
        <end position="94"/>
    </location>
</feature>
<dbReference type="Proteomes" id="UP000699462">
    <property type="component" value="Unassembled WGS sequence"/>
</dbReference>
<dbReference type="SMART" id="SM01331">
    <property type="entry name" value="DUF3635"/>
    <property type="match status" value="1"/>
</dbReference>
<keyword evidence="5" id="KW-0418">Kinase</keyword>
<gene>
    <name evidence="11" type="ORF">P879_07988</name>
</gene>
<protein>
    <recommendedName>
        <fullName evidence="1">non-specific serine/threonine protein kinase</fullName>
        <ecNumber evidence="1">2.7.11.1</ecNumber>
    </recommendedName>
</protein>
<evidence type="ECO:0000313" key="11">
    <source>
        <dbReference type="EMBL" id="KAF8562270.1"/>
    </source>
</evidence>
<comment type="caution">
    <text evidence="11">The sequence shown here is derived from an EMBL/GenBank/DDBJ whole genome shotgun (WGS) entry which is preliminary data.</text>
</comment>
<evidence type="ECO:0000256" key="7">
    <source>
        <dbReference type="ARBA" id="ARBA00047899"/>
    </source>
</evidence>
<evidence type="ECO:0000259" key="10">
    <source>
        <dbReference type="PROSITE" id="PS50011"/>
    </source>
</evidence>
<dbReference type="InterPro" id="IPR024604">
    <property type="entry name" value="GSG2_C"/>
</dbReference>
<dbReference type="GO" id="GO:0005634">
    <property type="term" value="C:nucleus"/>
    <property type="evidence" value="ECO:0007669"/>
    <property type="project" value="TreeGrafter"/>
</dbReference>
<dbReference type="EMBL" id="JTDF01021111">
    <property type="protein sequence ID" value="KAF8562270.1"/>
    <property type="molecule type" value="Genomic_DNA"/>
</dbReference>
<comment type="catalytic activity">
    <reaction evidence="7">
        <text>L-threonyl-[protein] + ATP = O-phospho-L-threonyl-[protein] + ADP + H(+)</text>
        <dbReference type="Rhea" id="RHEA:46608"/>
        <dbReference type="Rhea" id="RHEA-COMP:11060"/>
        <dbReference type="Rhea" id="RHEA-COMP:11605"/>
        <dbReference type="ChEBI" id="CHEBI:15378"/>
        <dbReference type="ChEBI" id="CHEBI:30013"/>
        <dbReference type="ChEBI" id="CHEBI:30616"/>
        <dbReference type="ChEBI" id="CHEBI:61977"/>
        <dbReference type="ChEBI" id="CHEBI:456216"/>
        <dbReference type="EC" id="2.7.11.1"/>
    </reaction>
</comment>
<feature type="compositionally biased region" description="Polar residues" evidence="9">
    <location>
        <begin position="95"/>
        <end position="106"/>
    </location>
</feature>
<evidence type="ECO:0000256" key="6">
    <source>
        <dbReference type="ARBA" id="ARBA00022840"/>
    </source>
</evidence>
<evidence type="ECO:0000256" key="5">
    <source>
        <dbReference type="ARBA" id="ARBA00022777"/>
    </source>
</evidence>
<name>A0A8T0D343_9TREM</name>
<evidence type="ECO:0000256" key="3">
    <source>
        <dbReference type="ARBA" id="ARBA00022679"/>
    </source>
</evidence>
<dbReference type="EC" id="2.7.11.1" evidence="1"/>
<evidence type="ECO:0000313" key="12">
    <source>
        <dbReference type="Proteomes" id="UP000699462"/>
    </source>
</evidence>
<dbReference type="PROSITE" id="PS50011">
    <property type="entry name" value="PROTEIN_KINASE_DOM"/>
    <property type="match status" value="1"/>
</dbReference>
<dbReference type="PANTHER" id="PTHR24419">
    <property type="entry name" value="INTERLEUKIN-1 RECEPTOR-ASSOCIATED KINASE"/>
    <property type="match status" value="1"/>
</dbReference>
<dbReference type="SUPFAM" id="SSF56112">
    <property type="entry name" value="Protein kinase-like (PK-like)"/>
    <property type="match status" value="1"/>
</dbReference>
<dbReference type="AlphaFoldDB" id="A0A8T0D343"/>
<dbReference type="Pfam" id="PF12330">
    <property type="entry name" value="Haspin_kinase"/>
    <property type="match status" value="1"/>
</dbReference>
<keyword evidence="3" id="KW-0808">Transferase</keyword>
<feature type="region of interest" description="Disordered" evidence="9">
    <location>
        <begin position="85"/>
        <end position="120"/>
    </location>
</feature>
<dbReference type="Gene3D" id="3.30.200.20">
    <property type="entry name" value="Phosphorylase Kinase, domain 1"/>
    <property type="match status" value="1"/>
</dbReference>
<sequence length="639" mass="73028">MGLVHIMLRTCRFLTSLLNSCSSYVLKILDILQTLTNIFEEHALSSKAFILMKETGYQLRNLPGVVTRRKRALESLFDLPSVRHPARKRIRRSHSVSSQKENSAPQHNRRPMTSARPRLDHVKTRLHLNTISEHATSSSTPVQRPLPVFSQTVGRSTCDQVRLTRSCSTRESLASLDNRRILRSTRRSLQSAPNAELRVELERVPVNSRPVLRSDVTSSSSNSTPQSSPTELLTIDTSLLSWFSPRRFNSIGKDQAAKLKRLNTRRIEFDLHELSQSMDHDVSQLTTESLLNQSMVGDPIEKLLGLCGQTEVKPFEECFDNDTLDGIVKIGEGVYGEVFQSPKGHVIKIFPVDGEELVNGEKQMTFADVYPEVFVSKKLSELAYKYRRNRSVNFAQLKKATVVRGALPEAFGSGWRKFEAQRGSENECPDFLPPNQQWMVLEFEFAGEPLANVRFNTCREARSVIEQIALSLAAAESALQFEHRDLHWHNILVRPTRQWKLRYRVGGVSYAVFTEGIQVTIIDFTVSRLCHEGNIVYVDMADSPEIFECEGDYQFDIYRIMRDLNGNDWRPFNPVTNLYWLHYLMGKLLNETSYPRRDPDSQPVESELRALYDMVLTSNYKSAMELVSSSFYFDTCRIG</sequence>
<evidence type="ECO:0000256" key="9">
    <source>
        <dbReference type="SAM" id="MobiDB-lite"/>
    </source>
</evidence>
<keyword evidence="12" id="KW-1185">Reference proteome</keyword>
<dbReference type="InterPro" id="IPR011009">
    <property type="entry name" value="Kinase-like_dom_sf"/>
</dbReference>
<dbReference type="GO" id="GO:0000278">
    <property type="term" value="P:mitotic cell cycle"/>
    <property type="evidence" value="ECO:0007669"/>
    <property type="project" value="TreeGrafter"/>
</dbReference>
<evidence type="ECO:0000256" key="2">
    <source>
        <dbReference type="ARBA" id="ARBA00022527"/>
    </source>
</evidence>
<evidence type="ECO:0000256" key="4">
    <source>
        <dbReference type="ARBA" id="ARBA00022741"/>
    </source>
</evidence>
<evidence type="ECO:0000256" key="1">
    <source>
        <dbReference type="ARBA" id="ARBA00012513"/>
    </source>
</evidence>
<keyword evidence="6" id="KW-0067">ATP-binding</keyword>